<protein>
    <submittedName>
        <fullName evidence="1">Uncharacterized protein</fullName>
    </submittedName>
</protein>
<organism evidence="1 2">
    <name type="scientific">Methanimicrococcus blatticola</name>
    <dbReference type="NCBI Taxonomy" id="91560"/>
    <lineage>
        <taxon>Archaea</taxon>
        <taxon>Methanobacteriati</taxon>
        <taxon>Methanobacteriota</taxon>
        <taxon>Stenosarchaea group</taxon>
        <taxon>Methanomicrobia</taxon>
        <taxon>Methanosarcinales</taxon>
        <taxon>Methanosarcinaceae</taxon>
        <taxon>Methanimicrococcus</taxon>
    </lineage>
</organism>
<dbReference type="AlphaFoldDB" id="A0A484F689"/>
<dbReference type="Proteomes" id="UP000294855">
    <property type="component" value="Unassembled WGS sequence"/>
</dbReference>
<dbReference type="RefSeq" id="WP_133516846.1">
    <property type="nucleotide sequence ID" value="NZ_JAHDUW010000001.1"/>
</dbReference>
<name>A0A484F689_9EURY</name>
<evidence type="ECO:0000313" key="1">
    <source>
        <dbReference type="EMBL" id="TDQ71279.1"/>
    </source>
</evidence>
<gene>
    <name evidence="1" type="ORF">C7391_0386</name>
</gene>
<accession>A0A484F689</accession>
<sequence>MTEESDRNASNASISAIQRSFIEGVAEILTELKDDLYQVQNNLNAYSKETQKEILRSRELSEQGVTPIWYTIPEIELTIKMEYVEHEEKVIENNEEKIVKRVKMIPVTRGTGRIK</sequence>
<dbReference type="EMBL" id="SNYS01000005">
    <property type="protein sequence ID" value="TDQ71279.1"/>
    <property type="molecule type" value="Genomic_DNA"/>
</dbReference>
<comment type="caution">
    <text evidence="1">The sequence shown here is derived from an EMBL/GenBank/DDBJ whole genome shotgun (WGS) entry which is preliminary data.</text>
</comment>
<evidence type="ECO:0000313" key="2">
    <source>
        <dbReference type="Proteomes" id="UP000294855"/>
    </source>
</evidence>
<reference evidence="1 2" key="1">
    <citation type="submission" date="2019-03" db="EMBL/GenBank/DDBJ databases">
        <title>Genomic Encyclopedia of Type Strains, Phase IV (KMG-IV): sequencing the most valuable type-strain genomes for metagenomic binning, comparative biology and taxonomic classification.</title>
        <authorList>
            <person name="Goeker M."/>
        </authorList>
    </citation>
    <scope>NUCLEOTIDE SEQUENCE [LARGE SCALE GENOMIC DNA]</scope>
    <source>
        <strain evidence="1 2">DSM 13328</strain>
    </source>
</reference>
<keyword evidence="2" id="KW-1185">Reference proteome</keyword>
<proteinExistence type="predicted"/>